<dbReference type="NCBIfam" id="TIGR00715">
    <property type="entry name" value="precor6x_red"/>
    <property type="match status" value="1"/>
</dbReference>
<protein>
    <submittedName>
        <fullName evidence="4">Precorrin-6A reductase</fullName>
        <ecNumber evidence="4">1.3.1.54</ecNumber>
    </submittedName>
</protein>
<dbReference type="KEGG" id="emo:DM558_03305"/>
<evidence type="ECO:0000313" key="5">
    <source>
        <dbReference type="Proteomes" id="UP000273143"/>
    </source>
</evidence>
<evidence type="ECO:0000256" key="3">
    <source>
        <dbReference type="ARBA" id="ARBA00023002"/>
    </source>
</evidence>
<dbReference type="GO" id="GO:0009236">
    <property type="term" value="P:cobalamin biosynthetic process"/>
    <property type="evidence" value="ECO:0007669"/>
    <property type="project" value="UniProtKB-UniPathway"/>
</dbReference>
<dbReference type="RefSeq" id="WP_127162036.1">
    <property type="nucleotide sequence ID" value="NZ_CP029822.1"/>
</dbReference>
<dbReference type="Proteomes" id="UP000273143">
    <property type="component" value="Chromosome"/>
</dbReference>
<dbReference type="UniPathway" id="UPA00148"/>
<dbReference type="InterPro" id="IPR003723">
    <property type="entry name" value="Precorrin-6x_reduct"/>
</dbReference>
<dbReference type="GO" id="GO:0016994">
    <property type="term" value="F:precorrin-6A reductase activity"/>
    <property type="evidence" value="ECO:0007669"/>
    <property type="project" value="UniProtKB-EC"/>
</dbReference>
<sequence>MIGKIHVFGGTSDAVLLCQRLEQLGLTYGLSVATEAGNETAMHLQGKVHVGRLDIEQMMALFHRESVDLVIDATHPFAAEVSKNIIQATQQTATKLIRYERQTQIDLLEHPLLIKVASIEEACQVASRLGEKVFLTTGSKELAKYKQLLPNKILIARVLPTVGVIQSCVDLGLGLGEIVAMKGPFSHDMNKAMYQFYQSDVVITKESGAEGGYSEKVLPCLELGITCIVISRPKQTYETVVSSIEALAEQLQVLIRG</sequence>
<dbReference type="PANTHER" id="PTHR36925:SF1">
    <property type="entry name" value="COBALT-PRECORRIN-6A REDUCTASE"/>
    <property type="match status" value="1"/>
</dbReference>
<dbReference type="Pfam" id="PF02571">
    <property type="entry name" value="CbiJ"/>
    <property type="match status" value="1"/>
</dbReference>
<gene>
    <name evidence="4" type="primary">cobK</name>
    <name evidence="4" type="ORF">DM558_03305</name>
</gene>
<keyword evidence="3 4" id="KW-0560">Oxidoreductase</keyword>
<reference evidence="5" key="1">
    <citation type="submission" date="2018-06" db="EMBL/GenBank/DDBJ databases">
        <title>Complete genome of Pseudomonas insecticola strain QZS01.</title>
        <authorList>
            <person name="Wang J."/>
            <person name="Su Q."/>
        </authorList>
    </citation>
    <scope>NUCLEOTIDE SEQUENCE [LARGE SCALE GENOMIC DNA]</scope>
    <source>
        <strain evidence="5">QZS01</strain>
    </source>
</reference>
<dbReference type="EC" id="1.3.1.54" evidence="4"/>
<keyword evidence="2" id="KW-0169">Cobalamin biosynthesis</keyword>
<evidence type="ECO:0000313" key="4">
    <source>
        <dbReference type="EMBL" id="AZS49866.1"/>
    </source>
</evidence>
<keyword evidence="5" id="KW-1185">Reference proteome</keyword>
<dbReference type="PROSITE" id="PS51014">
    <property type="entry name" value="COBK_CBIJ"/>
    <property type="match status" value="1"/>
</dbReference>
<evidence type="ECO:0000256" key="2">
    <source>
        <dbReference type="ARBA" id="ARBA00022573"/>
    </source>
</evidence>
<dbReference type="AlphaFoldDB" id="A0A3S9XBU5"/>
<name>A0A3S9XBU5_9GAMM</name>
<organism evidence="4 5">
    <name type="scientific">Entomomonas moraniae</name>
    <dbReference type="NCBI Taxonomy" id="2213226"/>
    <lineage>
        <taxon>Bacteria</taxon>
        <taxon>Pseudomonadati</taxon>
        <taxon>Pseudomonadota</taxon>
        <taxon>Gammaproteobacteria</taxon>
        <taxon>Pseudomonadales</taxon>
        <taxon>Pseudomonadaceae</taxon>
        <taxon>Entomomonas</taxon>
    </lineage>
</organism>
<accession>A0A3S9XBU5</accession>
<dbReference type="PANTHER" id="PTHR36925">
    <property type="entry name" value="COBALT-PRECORRIN-6A REDUCTASE"/>
    <property type="match status" value="1"/>
</dbReference>
<comment type="pathway">
    <text evidence="1">Cofactor biosynthesis; adenosylcobalamin biosynthesis.</text>
</comment>
<evidence type="ECO:0000256" key="1">
    <source>
        <dbReference type="ARBA" id="ARBA00004953"/>
    </source>
</evidence>
<proteinExistence type="predicted"/>
<dbReference type="EMBL" id="CP029822">
    <property type="protein sequence ID" value="AZS49866.1"/>
    <property type="molecule type" value="Genomic_DNA"/>
</dbReference>